<feature type="domain" description="Galectin" evidence="4">
    <location>
        <begin position="97"/>
        <end position="226"/>
    </location>
</feature>
<evidence type="ECO:0000256" key="3">
    <source>
        <dbReference type="RuleBase" id="RU102079"/>
    </source>
</evidence>
<evidence type="ECO:0000259" key="4">
    <source>
        <dbReference type="PROSITE" id="PS51304"/>
    </source>
</evidence>
<keyword evidence="5" id="KW-1185">Reference proteome</keyword>
<dbReference type="STRING" id="70415.A0A5S6QPQ2"/>
<evidence type="ECO:0000313" key="6">
    <source>
        <dbReference type="WBParaSite" id="TMUE_2000009215.1"/>
    </source>
</evidence>
<evidence type="ECO:0000256" key="2">
    <source>
        <dbReference type="ARBA" id="ARBA00022737"/>
    </source>
</evidence>
<keyword evidence="1 3" id="KW-0430">Lectin</keyword>
<sequence>MEPSGTAQRRDDHFFAPALNVAWFFRRCKKSICLASHGVGIWPLVSDNRFPFGAWADESSNVLVCSPVELVASTRRSSVQKSALRATTMNKNLKLPYWAKLENPIQPGQSLIVKGLICGDRFDINFAAGSNIPEHDNIVLHLSCRQNEKAIVLNSYEGGEWKKEVRFKTPFKVGEPFDLRIRAHDDRYEIFADHKHLGDFKHRLALTATSHINIQGQCEVSAVLWEGNYYSVPYKTGIAGFAPGRRLFVSGIAADSPKRFAVDLLAKDDIALHFNVRFDEKKVVRNTNKGGTWLKEDRTEGFPFEKKKNFDLLFVCEADTVQIYVNDSHFCHYAHHISPSEIDAVQITGDIELQLIHIE</sequence>
<dbReference type="SMART" id="SM00908">
    <property type="entry name" value="Gal-bind_lectin"/>
    <property type="match status" value="2"/>
</dbReference>
<dbReference type="AlphaFoldDB" id="A0A5S6QPQ2"/>
<dbReference type="SUPFAM" id="SSF49899">
    <property type="entry name" value="Concanavalin A-like lectins/glucanases"/>
    <property type="match status" value="2"/>
</dbReference>
<name>A0A5S6QPQ2_TRIMR</name>
<dbReference type="Proteomes" id="UP000046395">
    <property type="component" value="Unassembled WGS sequence"/>
</dbReference>
<dbReference type="Gene3D" id="2.60.120.200">
    <property type="match status" value="2"/>
</dbReference>
<proteinExistence type="predicted"/>
<evidence type="ECO:0000313" key="5">
    <source>
        <dbReference type="Proteomes" id="UP000046395"/>
    </source>
</evidence>
<dbReference type="PANTHER" id="PTHR11346:SF189">
    <property type="entry name" value="GALECTIN"/>
    <property type="match status" value="1"/>
</dbReference>
<dbReference type="InterPro" id="IPR013320">
    <property type="entry name" value="ConA-like_dom_sf"/>
</dbReference>
<keyword evidence="2" id="KW-0677">Repeat</keyword>
<protein>
    <recommendedName>
        <fullName evidence="3">Galectin</fullName>
    </recommendedName>
</protein>
<dbReference type="SMART" id="SM00276">
    <property type="entry name" value="GLECT"/>
    <property type="match status" value="2"/>
</dbReference>
<accession>A0A5S6QPQ2</accession>
<dbReference type="InterPro" id="IPR001079">
    <property type="entry name" value="Galectin_CRD"/>
</dbReference>
<dbReference type="PROSITE" id="PS51304">
    <property type="entry name" value="GALECTIN"/>
    <property type="match status" value="2"/>
</dbReference>
<dbReference type="GO" id="GO:0030246">
    <property type="term" value="F:carbohydrate binding"/>
    <property type="evidence" value="ECO:0007669"/>
    <property type="project" value="UniProtKB-UniRule"/>
</dbReference>
<dbReference type="CDD" id="cd00070">
    <property type="entry name" value="GLECT"/>
    <property type="match status" value="2"/>
</dbReference>
<evidence type="ECO:0000256" key="1">
    <source>
        <dbReference type="ARBA" id="ARBA00022734"/>
    </source>
</evidence>
<dbReference type="Pfam" id="PF00337">
    <property type="entry name" value="Gal-bind_lectin"/>
    <property type="match status" value="2"/>
</dbReference>
<dbReference type="WBParaSite" id="TMUE_2000009215.1">
    <property type="protein sequence ID" value="TMUE_2000009215.1"/>
    <property type="gene ID" value="WBGene00293012"/>
</dbReference>
<dbReference type="FunFam" id="2.60.120.200:FF:000124">
    <property type="entry name" value="Galectin-4"/>
    <property type="match status" value="1"/>
</dbReference>
<dbReference type="InterPro" id="IPR044156">
    <property type="entry name" value="Galectin-like"/>
</dbReference>
<dbReference type="PANTHER" id="PTHR11346">
    <property type="entry name" value="GALECTIN"/>
    <property type="match status" value="1"/>
</dbReference>
<feature type="domain" description="Galectin" evidence="4">
    <location>
        <begin position="233"/>
        <end position="359"/>
    </location>
</feature>
<organism evidence="5 6">
    <name type="scientific">Trichuris muris</name>
    <name type="common">Mouse whipworm</name>
    <dbReference type="NCBI Taxonomy" id="70415"/>
    <lineage>
        <taxon>Eukaryota</taxon>
        <taxon>Metazoa</taxon>
        <taxon>Ecdysozoa</taxon>
        <taxon>Nematoda</taxon>
        <taxon>Enoplea</taxon>
        <taxon>Dorylaimia</taxon>
        <taxon>Trichinellida</taxon>
        <taxon>Trichuridae</taxon>
        <taxon>Trichuris</taxon>
    </lineage>
</organism>
<reference evidence="6" key="1">
    <citation type="submission" date="2019-12" db="UniProtKB">
        <authorList>
            <consortium name="WormBaseParasite"/>
        </authorList>
    </citation>
    <scope>IDENTIFICATION</scope>
</reference>